<dbReference type="OrthoDB" id="1663557at2"/>
<gene>
    <name evidence="3" type="primary">rfaF_1</name>
    <name evidence="3" type="ORF">MAMMFC1_02274</name>
</gene>
<evidence type="ECO:0000256" key="1">
    <source>
        <dbReference type="ARBA" id="ARBA00022676"/>
    </source>
</evidence>
<dbReference type="PANTHER" id="PTHR30160">
    <property type="entry name" value="TETRAACYLDISACCHARIDE 4'-KINASE-RELATED"/>
    <property type="match status" value="1"/>
</dbReference>
<dbReference type="GO" id="GO:0009244">
    <property type="term" value="P:lipopolysaccharide core region biosynthetic process"/>
    <property type="evidence" value="ECO:0007669"/>
    <property type="project" value="TreeGrafter"/>
</dbReference>
<dbReference type="Proteomes" id="UP000276437">
    <property type="component" value="Chromosome"/>
</dbReference>
<dbReference type="GO" id="GO:0005829">
    <property type="term" value="C:cytosol"/>
    <property type="evidence" value="ECO:0007669"/>
    <property type="project" value="TreeGrafter"/>
</dbReference>
<evidence type="ECO:0000256" key="2">
    <source>
        <dbReference type="ARBA" id="ARBA00022679"/>
    </source>
</evidence>
<keyword evidence="4" id="KW-1185">Reference proteome</keyword>
<dbReference type="RefSeq" id="WP_126308587.1">
    <property type="nucleotide sequence ID" value="NZ_AP018449.1"/>
</dbReference>
<keyword evidence="2 3" id="KW-0808">Transferase</keyword>
<dbReference type="EC" id="2.-.-.-" evidence="3"/>
<reference evidence="3 4" key="1">
    <citation type="journal article" date="2018" name="Int. J. Syst. Evol. Microbiol.">
        <title>Methylomusa anaerophila gen. nov., sp. nov., an anaerobic methanol-utilizing bacterium isolated from a microbial fuel cell.</title>
        <authorList>
            <person name="Amano N."/>
            <person name="Yamamuro A."/>
            <person name="Miyahara M."/>
            <person name="Kouzuma A."/>
            <person name="Abe T."/>
            <person name="Watanabe K."/>
        </authorList>
    </citation>
    <scope>NUCLEOTIDE SEQUENCE [LARGE SCALE GENOMIC DNA]</scope>
    <source>
        <strain evidence="3 4">MMFC1</strain>
    </source>
</reference>
<dbReference type="GO" id="GO:0008713">
    <property type="term" value="F:ADP-heptose-lipopolysaccharide heptosyltransferase activity"/>
    <property type="evidence" value="ECO:0007669"/>
    <property type="project" value="TreeGrafter"/>
</dbReference>
<keyword evidence="1" id="KW-0328">Glycosyltransferase</keyword>
<proteinExistence type="predicted"/>
<dbReference type="InterPro" id="IPR051199">
    <property type="entry name" value="LPS_LOS_Heptosyltrfase"/>
</dbReference>
<organism evidence="3 4">
    <name type="scientific">Methylomusa anaerophila</name>
    <dbReference type="NCBI Taxonomy" id="1930071"/>
    <lineage>
        <taxon>Bacteria</taxon>
        <taxon>Bacillati</taxon>
        <taxon>Bacillota</taxon>
        <taxon>Negativicutes</taxon>
        <taxon>Selenomonadales</taxon>
        <taxon>Sporomusaceae</taxon>
        <taxon>Methylomusa</taxon>
    </lineage>
</organism>
<dbReference type="EMBL" id="AP018449">
    <property type="protein sequence ID" value="BBB91590.1"/>
    <property type="molecule type" value="Genomic_DNA"/>
</dbReference>
<dbReference type="AlphaFoldDB" id="A0A348AKJ2"/>
<protein>
    <submittedName>
        <fullName evidence="3">ADP-heptose--LPS heptosyltransferase 2</fullName>
        <ecNumber evidence="3">2.-.-.-</ecNumber>
    </submittedName>
</protein>
<evidence type="ECO:0000313" key="3">
    <source>
        <dbReference type="EMBL" id="BBB91590.1"/>
    </source>
</evidence>
<dbReference type="Pfam" id="PF01075">
    <property type="entry name" value="Glyco_transf_9"/>
    <property type="match status" value="1"/>
</dbReference>
<name>A0A348AKJ2_9FIRM</name>
<dbReference type="CDD" id="cd03789">
    <property type="entry name" value="GT9_LPS_heptosyltransferase"/>
    <property type="match status" value="1"/>
</dbReference>
<dbReference type="SUPFAM" id="SSF53756">
    <property type="entry name" value="UDP-Glycosyltransferase/glycogen phosphorylase"/>
    <property type="match status" value="1"/>
</dbReference>
<evidence type="ECO:0000313" key="4">
    <source>
        <dbReference type="Proteomes" id="UP000276437"/>
    </source>
</evidence>
<dbReference type="InterPro" id="IPR002201">
    <property type="entry name" value="Glyco_trans_9"/>
</dbReference>
<sequence length="355" mass="38737">MEYGNILLSCTLAIGDAVMATSAAALLKKIYPQAKTTIIVKRLAEEIVRNNPVIDEVIALDYVQKRISFKNMTAVVSAIKKQNFDLYVSLDGKIRPALLACLAGIPVRIGPTSLFGSNTTMPLLITRHFKAGYFQTHHYTAILQDMIRSFTGSSQSAGPVLPVANPQDAAFAKSFFNSLPKRKYNIGLCVKTNPRKTWPQKRFAELLRRLHTGYDANFFIIGGSYDKEYVEQLVSLAQVPVMNLCGATTLTQSMELLKRTDLFITLDTAPMHIASALGVPMIAIFGSTAPASVAPLSNKAIIAAPPSLPCIPCIPIRVAVVPGISKRVGKKVCEDQQCMQYISVSQIEEMVSSIL</sequence>
<dbReference type="Gene3D" id="3.40.50.2000">
    <property type="entry name" value="Glycogen Phosphorylase B"/>
    <property type="match status" value="2"/>
</dbReference>
<dbReference type="KEGG" id="mana:MAMMFC1_02274"/>
<accession>A0A348AKJ2</accession>